<dbReference type="RefSeq" id="WP_091048527.1">
    <property type="nucleotide sequence ID" value="NZ_FMCV01000019.1"/>
</dbReference>
<evidence type="ECO:0000256" key="1">
    <source>
        <dbReference type="SAM" id="Phobius"/>
    </source>
</evidence>
<sequence>MRSLTARWPRLAAGAALLATTALFVPSAPAHAADELPDLSVSFSTDPVAEIDNSGTTVGMYVSNYGQADATAVTVTLDLGKLSSDVVASVPDWVDSCKLAAQKVTCTVGGLAPGQTEHTYPLSLASRTGAAPGDAGSVGVTIAGAQDDANPGDNTAGFPVTIVASGPDLVAAAADLNDKSKPVGEGDRVPLYSGVLNEGDSPATDFTVRVDLPTGATFVERYSDCTYVGYYPKNVGLPYVYGPGQVTCTVPLTLKPGEGLLLFDDETGESLFNITFGRNLPGPAENYALFSTALAGEAETAKKAAATKGNGPSFAAAAEKLHAKAVRAGLARKSVVERELDESDNYADFRYWSRKNTLDVAVTAPPVRGAIGQTVDLTYEVVNNGPSDGGGPGVVITAPSGTVLLPSEWCYTDGQPGNTLPESAKLRCNFESEFPSVASGYGRIKPTVKLKIKSTPGTDGTIVVDGATSSTESKPENNTARIVVAVGNGGPGTGDSGDGTGGTGGGLPITGAPAATLAGVGTVVLAAGAVLFVLFRRRRVAFQAPRD</sequence>
<dbReference type="EMBL" id="FMCV01000019">
    <property type="protein sequence ID" value="SCF34214.1"/>
    <property type="molecule type" value="Genomic_DNA"/>
</dbReference>
<keyword evidence="2" id="KW-0732">Signal</keyword>
<feature type="chain" id="PRO_5008710376" description="LPXTG-motif cell wall anchor domain-containing protein" evidence="2">
    <location>
        <begin position="33"/>
        <end position="547"/>
    </location>
</feature>
<feature type="transmembrane region" description="Helical" evidence="1">
    <location>
        <begin position="514"/>
        <end position="535"/>
    </location>
</feature>
<feature type="signal peptide" evidence="2">
    <location>
        <begin position="1"/>
        <end position="32"/>
    </location>
</feature>
<dbReference type="AlphaFoldDB" id="A0A1C4ZN52"/>
<dbReference type="Proteomes" id="UP000198551">
    <property type="component" value="Unassembled WGS sequence"/>
</dbReference>
<name>A0A1C4ZN52_9ACTN</name>
<dbReference type="Gene3D" id="2.60.40.10">
    <property type="entry name" value="Immunoglobulins"/>
    <property type="match status" value="1"/>
</dbReference>
<dbReference type="GO" id="GO:0005975">
    <property type="term" value="P:carbohydrate metabolic process"/>
    <property type="evidence" value="ECO:0007669"/>
    <property type="project" value="UniProtKB-ARBA"/>
</dbReference>
<evidence type="ECO:0008006" key="5">
    <source>
        <dbReference type="Google" id="ProtNLM"/>
    </source>
</evidence>
<gene>
    <name evidence="3" type="ORF">GA0070215_1195</name>
</gene>
<organism evidence="3 4">
    <name type="scientific">Micromonospora marina</name>
    <dbReference type="NCBI Taxonomy" id="307120"/>
    <lineage>
        <taxon>Bacteria</taxon>
        <taxon>Bacillati</taxon>
        <taxon>Actinomycetota</taxon>
        <taxon>Actinomycetes</taxon>
        <taxon>Micromonosporales</taxon>
        <taxon>Micromonosporaceae</taxon>
        <taxon>Micromonospora</taxon>
    </lineage>
</organism>
<protein>
    <recommendedName>
        <fullName evidence="5">LPXTG-motif cell wall anchor domain-containing protein</fullName>
    </recommendedName>
</protein>
<evidence type="ECO:0000313" key="4">
    <source>
        <dbReference type="Proteomes" id="UP000198551"/>
    </source>
</evidence>
<evidence type="ECO:0000313" key="3">
    <source>
        <dbReference type="EMBL" id="SCF34214.1"/>
    </source>
</evidence>
<dbReference type="InterPro" id="IPR013783">
    <property type="entry name" value="Ig-like_fold"/>
</dbReference>
<keyword evidence="4" id="KW-1185">Reference proteome</keyword>
<reference evidence="4" key="1">
    <citation type="submission" date="2016-06" db="EMBL/GenBank/DDBJ databases">
        <authorList>
            <person name="Varghese N."/>
        </authorList>
    </citation>
    <scope>NUCLEOTIDE SEQUENCE [LARGE SCALE GENOMIC DNA]</scope>
    <source>
        <strain evidence="4">DSM 45555</strain>
    </source>
</reference>
<keyword evidence="1" id="KW-1133">Transmembrane helix</keyword>
<proteinExistence type="predicted"/>
<keyword evidence="1" id="KW-0812">Transmembrane</keyword>
<evidence type="ECO:0000256" key="2">
    <source>
        <dbReference type="SAM" id="SignalP"/>
    </source>
</evidence>
<keyword evidence="1" id="KW-0472">Membrane</keyword>
<accession>A0A1C4ZN52</accession>